<evidence type="ECO:0000313" key="1">
    <source>
        <dbReference type="EMBL" id="PCI73834.1"/>
    </source>
</evidence>
<dbReference type="EMBL" id="NVUL01000113">
    <property type="protein sequence ID" value="PCI73834.1"/>
    <property type="molecule type" value="Genomic_DNA"/>
</dbReference>
<protein>
    <submittedName>
        <fullName evidence="1">Uncharacterized protein</fullName>
    </submittedName>
</protein>
<reference evidence="2" key="1">
    <citation type="submission" date="2017-08" db="EMBL/GenBank/DDBJ databases">
        <title>A dynamic microbial community with high functional redundancy inhabits the cold, oxic subseafloor aquifer.</title>
        <authorList>
            <person name="Tully B.J."/>
            <person name="Wheat C.G."/>
            <person name="Glazer B.T."/>
            <person name="Huber J.A."/>
        </authorList>
    </citation>
    <scope>NUCLEOTIDE SEQUENCE [LARGE SCALE GENOMIC DNA]</scope>
</reference>
<gene>
    <name evidence="1" type="ORF">COB20_15785</name>
</gene>
<organism evidence="1 2">
    <name type="scientific">SAR86 cluster bacterium</name>
    <dbReference type="NCBI Taxonomy" id="2030880"/>
    <lineage>
        <taxon>Bacteria</taxon>
        <taxon>Pseudomonadati</taxon>
        <taxon>Pseudomonadota</taxon>
        <taxon>Gammaproteobacteria</taxon>
        <taxon>SAR86 cluster</taxon>
    </lineage>
</organism>
<proteinExistence type="predicted"/>
<accession>A0A2A4WUE3</accession>
<sequence>MAGSSILIEAMQATIVDIVTVCNFYRAITRKHRIPCLCAGQGKSHLLLFIAKTISLGGSYNRSK</sequence>
<name>A0A2A4WUE3_9GAMM</name>
<comment type="caution">
    <text evidence="1">The sequence shown here is derived from an EMBL/GenBank/DDBJ whole genome shotgun (WGS) entry which is preliminary data.</text>
</comment>
<evidence type="ECO:0000313" key="2">
    <source>
        <dbReference type="Proteomes" id="UP000218767"/>
    </source>
</evidence>
<dbReference type="AlphaFoldDB" id="A0A2A4WUE3"/>
<dbReference type="Proteomes" id="UP000218767">
    <property type="component" value="Unassembled WGS sequence"/>
</dbReference>